<feature type="transmembrane region" description="Helical" evidence="2">
    <location>
        <begin position="99"/>
        <end position="121"/>
    </location>
</feature>
<dbReference type="Pfam" id="PF14219">
    <property type="entry name" value="DUF4328"/>
    <property type="match status" value="1"/>
</dbReference>
<accession>A0A4R1CAL0</accession>
<evidence type="ECO:0000313" key="6">
    <source>
        <dbReference type="Proteomes" id="UP000295453"/>
    </source>
</evidence>
<feature type="domain" description="DUF4328" evidence="4">
    <location>
        <begin position="98"/>
        <end position="232"/>
    </location>
</feature>
<feature type="region of interest" description="Disordered" evidence="1">
    <location>
        <begin position="1"/>
        <end position="20"/>
    </location>
</feature>
<dbReference type="AlphaFoldDB" id="A0A4R1CAL0"/>
<dbReference type="Pfam" id="PF10708">
    <property type="entry name" value="DUF2510"/>
    <property type="match status" value="1"/>
</dbReference>
<keyword evidence="2" id="KW-1133">Transmembrane helix</keyword>
<reference evidence="5 6" key="1">
    <citation type="submission" date="2019-03" db="EMBL/GenBank/DDBJ databases">
        <authorList>
            <person name="Kim M.K.M."/>
        </authorList>
    </citation>
    <scope>NUCLEOTIDE SEQUENCE [LARGE SCALE GENOMIC DNA]</scope>
    <source>
        <strain evidence="5 6">18JY15-6</strain>
    </source>
</reference>
<comment type="caution">
    <text evidence="5">The sequence shown here is derived from an EMBL/GenBank/DDBJ whole genome shotgun (WGS) entry which is preliminary data.</text>
</comment>
<proteinExistence type="predicted"/>
<feature type="compositionally biased region" description="Low complexity" evidence="1">
    <location>
        <begin position="1"/>
        <end position="16"/>
    </location>
</feature>
<dbReference type="RefSeq" id="WP_131583258.1">
    <property type="nucleotide sequence ID" value="NZ_SJZJ01000012.1"/>
</dbReference>
<gene>
    <name evidence="5" type="ORF">EPD65_08855</name>
</gene>
<keyword evidence="2" id="KW-0812">Transmembrane</keyword>
<evidence type="ECO:0000313" key="5">
    <source>
        <dbReference type="EMBL" id="TCJ28083.1"/>
    </source>
</evidence>
<keyword evidence="6" id="KW-1185">Reference proteome</keyword>
<keyword evidence="2" id="KW-0472">Membrane</keyword>
<dbReference type="InterPro" id="IPR025565">
    <property type="entry name" value="DUF4328"/>
</dbReference>
<evidence type="ECO:0000256" key="1">
    <source>
        <dbReference type="SAM" id="MobiDB-lite"/>
    </source>
</evidence>
<dbReference type="OrthoDB" id="4174975at2"/>
<sequence>MSDENPSPYAAASPPAGWYDDPEVPGQPRWWDGVQWHASQAPAQPSLSSGFSVLATSLWILLTINALLNLPVLVIYVWGVGHEPYAGASMTVTPGWYDAVEIVAGLVTTPIYIATIVVWCLWQVRLARSADPLALRRSPGWHIGSWFIPFASLVMPVQNMGDLGRAYSVRWSGLLGWWWALWIANNLVGNAVIRMAFSADATFATYNAVNVVSTALSVVSATLAVLVVRKLTTAALALTSAPKTR</sequence>
<feature type="transmembrane region" description="Helical" evidence="2">
    <location>
        <begin position="58"/>
        <end position="79"/>
    </location>
</feature>
<dbReference type="InterPro" id="IPR018929">
    <property type="entry name" value="DUF2510"/>
</dbReference>
<dbReference type="EMBL" id="SJZJ01000012">
    <property type="protein sequence ID" value="TCJ28083.1"/>
    <property type="molecule type" value="Genomic_DNA"/>
</dbReference>
<dbReference type="Proteomes" id="UP000295453">
    <property type="component" value="Unassembled WGS sequence"/>
</dbReference>
<feature type="domain" description="DUF2510" evidence="3">
    <location>
        <begin position="16"/>
        <end position="45"/>
    </location>
</feature>
<feature type="transmembrane region" description="Helical" evidence="2">
    <location>
        <begin position="209"/>
        <end position="228"/>
    </location>
</feature>
<protein>
    <submittedName>
        <fullName evidence="5">DUF4328 domain-containing protein</fullName>
    </submittedName>
</protein>
<name>A0A4R1CAL0_9ACTN</name>
<evidence type="ECO:0000259" key="4">
    <source>
        <dbReference type="Pfam" id="PF14219"/>
    </source>
</evidence>
<feature type="transmembrane region" description="Helical" evidence="2">
    <location>
        <begin position="141"/>
        <end position="157"/>
    </location>
</feature>
<evidence type="ECO:0000259" key="3">
    <source>
        <dbReference type="Pfam" id="PF10708"/>
    </source>
</evidence>
<organism evidence="5 6">
    <name type="scientific">Nocardioides jejuensis</name>
    <dbReference type="NCBI Taxonomy" id="2502782"/>
    <lineage>
        <taxon>Bacteria</taxon>
        <taxon>Bacillati</taxon>
        <taxon>Actinomycetota</taxon>
        <taxon>Actinomycetes</taxon>
        <taxon>Propionibacteriales</taxon>
        <taxon>Nocardioidaceae</taxon>
        <taxon>Nocardioides</taxon>
    </lineage>
</organism>
<feature type="transmembrane region" description="Helical" evidence="2">
    <location>
        <begin position="177"/>
        <end position="197"/>
    </location>
</feature>
<evidence type="ECO:0000256" key="2">
    <source>
        <dbReference type="SAM" id="Phobius"/>
    </source>
</evidence>